<dbReference type="SUPFAM" id="SSF53790">
    <property type="entry name" value="Tetrapyrrole methylase"/>
    <property type="match status" value="1"/>
</dbReference>
<dbReference type="InterPro" id="IPR035996">
    <property type="entry name" value="4pyrrol_Methylase_sf"/>
</dbReference>
<evidence type="ECO:0000256" key="2">
    <source>
        <dbReference type="ARBA" id="ARBA00005156"/>
    </source>
</evidence>
<organism evidence="11 12">
    <name type="scientific">Paralvinella palmiformis</name>
    <dbReference type="NCBI Taxonomy" id="53620"/>
    <lineage>
        <taxon>Eukaryota</taxon>
        <taxon>Metazoa</taxon>
        <taxon>Spiralia</taxon>
        <taxon>Lophotrochozoa</taxon>
        <taxon>Annelida</taxon>
        <taxon>Polychaeta</taxon>
        <taxon>Sedentaria</taxon>
        <taxon>Canalipalpata</taxon>
        <taxon>Terebellida</taxon>
        <taxon>Terebelliformia</taxon>
        <taxon>Alvinellidae</taxon>
        <taxon>Paralvinella</taxon>
    </lineage>
</organism>
<name>A0AAD9JWT2_9ANNE</name>
<evidence type="ECO:0000259" key="10">
    <source>
        <dbReference type="Pfam" id="PF00590"/>
    </source>
</evidence>
<dbReference type="PANTHER" id="PTHR10882:SF0">
    <property type="entry name" value="DIPHTHINE METHYL ESTER SYNTHASE"/>
    <property type="match status" value="1"/>
</dbReference>
<keyword evidence="7 9" id="KW-0949">S-adenosyl-L-methionine</keyword>
<dbReference type="InterPro" id="IPR000878">
    <property type="entry name" value="4pyrrol_Mease"/>
</dbReference>
<keyword evidence="5" id="KW-0489">Methyltransferase</keyword>
<dbReference type="Gene3D" id="3.40.1010.10">
    <property type="entry name" value="Cobalt-precorrin-4 Transmethylase, Domain 1"/>
    <property type="match status" value="1"/>
</dbReference>
<comment type="similarity">
    <text evidence="3">Belongs to the diphthine synthase family.</text>
</comment>
<dbReference type="Gene3D" id="3.30.950.10">
    <property type="entry name" value="Methyltransferase, Cobalt-precorrin-4 Transmethylase, Domain 2"/>
    <property type="match status" value="1"/>
</dbReference>
<dbReference type="GO" id="GO:0017183">
    <property type="term" value="P:protein histidyl modification to diphthamide"/>
    <property type="evidence" value="ECO:0007669"/>
    <property type="project" value="InterPro"/>
</dbReference>
<proteinExistence type="inferred from homology"/>
<dbReference type="PIRSF" id="PIRSF036432">
    <property type="entry name" value="Diphthine_synth"/>
    <property type="match status" value="1"/>
</dbReference>
<feature type="domain" description="Tetrapyrrole methylase" evidence="10">
    <location>
        <begin position="1"/>
        <end position="241"/>
    </location>
</feature>
<feature type="binding site" evidence="9">
    <location>
        <begin position="112"/>
        <end position="113"/>
    </location>
    <ligand>
        <name>S-adenosyl-L-methionine</name>
        <dbReference type="ChEBI" id="CHEBI:59789"/>
    </ligand>
</feature>
<dbReference type="InterPro" id="IPR014776">
    <property type="entry name" value="4pyrrole_Mease_sub2"/>
</dbReference>
<dbReference type="Pfam" id="PF00590">
    <property type="entry name" value="TP_methylase"/>
    <property type="match status" value="1"/>
</dbReference>
<feature type="binding site" evidence="9">
    <location>
        <position position="9"/>
    </location>
    <ligand>
        <name>S-adenosyl-L-methionine</name>
        <dbReference type="ChEBI" id="CHEBI:59789"/>
    </ligand>
</feature>
<feature type="binding site" evidence="9">
    <location>
        <position position="87"/>
    </location>
    <ligand>
        <name>S-adenosyl-L-methionine</name>
        <dbReference type="ChEBI" id="CHEBI:59789"/>
    </ligand>
</feature>
<dbReference type="GO" id="GO:0032259">
    <property type="term" value="P:methylation"/>
    <property type="evidence" value="ECO:0007669"/>
    <property type="project" value="UniProtKB-KW"/>
</dbReference>
<dbReference type="AlphaFoldDB" id="A0AAD9JWT2"/>
<keyword evidence="12" id="KW-1185">Reference proteome</keyword>
<evidence type="ECO:0000256" key="7">
    <source>
        <dbReference type="ARBA" id="ARBA00022691"/>
    </source>
</evidence>
<evidence type="ECO:0000313" key="12">
    <source>
        <dbReference type="Proteomes" id="UP001208570"/>
    </source>
</evidence>
<dbReference type="InterPro" id="IPR004551">
    <property type="entry name" value="Dphthn_synthase"/>
</dbReference>
<dbReference type="EMBL" id="JAODUP010000127">
    <property type="protein sequence ID" value="KAK2160729.1"/>
    <property type="molecule type" value="Genomic_DNA"/>
</dbReference>
<feature type="binding site" evidence="9">
    <location>
        <position position="251"/>
    </location>
    <ligand>
        <name>S-adenosyl-L-methionine</name>
        <dbReference type="ChEBI" id="CHEBI:59789"/>
    </ligand>
</feature>
<dbReference type="FunFam" id="3.30.950.10:FF:000004">
    <property type="entry name" value="Diphthine synthase putative"/>
    <property type="match status" value="1"/>
</dbReference>
<sequence>MLYVVGLGLGDAKDITVKGLEIVKRAKHVYLEAYTSILTVGKDVLEQFYGREVIVADREMVEQDSDKILEEAEDEDVAFLVVGDPFGATTHTDLILRAKEKNIQFRVIHNASIMNAVACCGLQLYNFGKTISVVFWTDTWRPDSFFDGIIKNREHGLHTLCLLDIKVKEQSIENLIKGRKIYEPPQYMTVSLAATQLMEVITNRKSAGTNNLAVTEDTLCVGLARVGSDDQKIVATTLREMQKVDLGSPLHSLVITGDMHPLELDMLKLYGAASSDP</sequence>
<feature type="binding site" evidence="9">
    <location>
        <position position="163"/>
    </location>
    <ligand>
        <name>S-adenosyl-L-methionine</name>
        <dbReference type="ChEBI" id="CHEBI:59789"/>
    </ligand>
</feature>
<dbReference type="HAMAP" id="MF_01084">
    <property type="entry name" value="Diphthine_synth"/>
    <property type="match status" value="1"/>
</dbReference>
<dbReference type="NCBIfam" id="TIGR00522">
    <property type="entry name" value="dph5"/>
    <property type="match status" value="1"/>
</dbReference>
<evidence type="ECO:0000256" key="9">
    <source>
        <dbReference type="PIRSR" id="PIRSR036432-1"/>
    </source>
</evidence>
<comment type="pathway">
    <text evidence="2">Protein modification; peptidyl-diphthamide biosynthesis.</text>
</comment>
<protein>
    <recommendedName>
        <fullName evidence="4">diphthine methyl ester synthase</fullName>
        <ecNumber evidence="4">2.1.1.314</ecNumber>
    </recommendedName>
</protein>
<comment type="caution">
    <text evidence="11">The sequence shown here is derived from an EMBL/GenBank/DDBJ whole genome shotgun (WGS) entry which is preliminary data.</text>
</comment>
<dbReference type="GO" id="GO:0141133">
    <property type="term" value="F:diphthine methyl ester synthase activity"/>
    <property type="evidence" value="ECO:0007669"/>
    <property type="project" value="UniProtKB-EC"/>
</dbReference>
<evidence type="ECO:0000256" key="3">
    <source>
        <dbReference type="ARBA" id="ARBA00006729"/>
    </source>
</evidence>
<dbReference type="Proteomes" id="UP001208570">
    <property type="component" value="Unassembled WGS sequence"/>
</dbReference>
<feature type="binding site" evidence="9">
    <location>
        <position position="226"/>
    </location>
    <ligand>
        <name>S-adenosyl-L-methionine</name>
        <dbReference type="ChEBI" id="CHEBI:59789"/>
    </ligand>
</feature>
<evidence type="ECO:0000256" key="4">
    <source>
        <dbReference type="ARBA" id="ARBA00011927"/>
    </source>
</evidence>
<comment type="catalytic activity">
    <reaction evidence="8">
        <text>2-[(3S)-amino-3-carboxypropyl]-L-histidyl-[translation elongation factor 2] + 4 S-adenosyl-L-methionine = diphthine methyl ester-[translation elongation factor 2] + 4 S-adenosyl-L-homocysteine + 3 H(+)</text>
        <dbReference type="Rhea" id="RHEA:42652"/>
        <dbReference type="Rhea" id="RHEA-COMP:9749"/>
        <dbReference type="Rhea" id="RHEA-COMP:10173"/>
        <dbReference type="ChEBI" id="CHEBI:15378"/>
        <dbReference type="ChEBI" id="CHEBI:57856"/>
        <dbReference type="ChEBI" id="CHEBI:59789"/>
        <dbReference type="ChEBI" id="CHEBI:73995"/>
        <dbReference type="ChEBI" id="CHEBI:79005"/>
        <dbReference type="EC" id="2.1.1.314"/>
    </reaction>
</comment>
<dbReference type="EC" id="2.1.1.314" evidence="4"/>
<dbReference type="InterPro" id="IPR014777">
    <property type="entry name" value="4pyrrole_Mease_sub1"/>
</dbReference>
<gene>
    <name evidence="11" type="ORF">LSH36_127g04014</name>
</gene>
<evidence type="ECO:0000256" key="1">
    <source>
        <dbReference type="ARBA" id="ARBA00004006"/>
    </source>
</evidence>
<feature type="binding site" evidence="9">
    <location>
        <position position="84"/>
    </location>
    <ligand>
        <name>S-adenosyl-L-methionine</name>
        <dbReference type="ChEBI" id="CHEBI:59789"/>
    </ligand>
</feature>
<dbReference type="PANTHER" id="PTHR10882">
    <property type="entry name" value="DIPHTHINE SYNTHASE"/>
    <property type="match status" value="1"/>
</dbReference>
<evidence type="ECO:0000256" key="5">
    <source>
        <dbReference type="ARBA" id="ARBA00022603"/>
    </source>
</evidence>
<accession>A0AAD9JWT2</accession>
<evidence type="ECO:0000256" key="8">
    <source>
        <dbReference type="ARBA" id="ARBA00048752"/>
    </source>
</evidence>
<comment type="function">
    <text evidence="1">S-adenosyl-L-methionine-dependent methyltransferase that catalyzes four methylations of the modified target histidine residue in translation elongation factor 2 (EF-2), to form an intermediate called diphthine methyl ester. The four successive methylation reactions represent the second step of diphthamide biosynthesis.</text>
</comment>
<keyword evidence="6" id="KW-0808">Transferase</keyword>
<evidence type="ECO:0000256" key="6">
    <source>
        <dbReference type="ARBA" id="ARBA00022679"/>
    </source>
</evidence>
<dbReference type="FunFam" id="3.40.1010.10:FF:000004">
    <property type="entry name" value="Putative diphthine synthase"/>
    <property type="match status" value="1"/>
</dbReference>
<dbReference type="CDD" id="cd11647">
    <property type="entry name" value="DHP5_DphB"/>
    <property type="match status" value="1"/>
</dbReference>
<evidence type="ECO:0000313" key="11">
    <source>
        <dbReference type="EMBL" id="KAK2160729.1"/>
    </source>
</evidence>
<reference evidence="11" key="1">
    <citation type="journal article" date="2023" name="Mol. Biol. Evol.">
        <title>Third-Generation Sequencing Reveals the Adaptive Role of the Epigenome in Three Deep-Sea Polychaetes.</title>
        <authorList>
            <person name="Perez M."/>
            <person name="Aroh O."/>
            <person name="Sun Y."/>
            <person name="Lan Y."/>
            <person name="Juniper S.K."/>
            <person name="Young C.R."/>
            <person name="Angers B."/>
            <person name="Qian P.Y."/>
        </authorList>
    </citation>
    <scope>NUCLEOTIDE SEQUENCE</scope>
    <source>
        <strain evidence="11">P08H-3</strain>
    </source>
</reference>